<reference evidence="1 2" key="2">
    <citation type="journal article" date="2017" name="Front. Plant Sci.">
        <title>Gene Classification and Mining of Molecular Markers Useful in Red Clover (Trifolium pratense) Breeding.</title>
        <authorList>
            <person name="Istvanek J."/>
            <person name="Dluhosova J."/>
            <person name="Dluhos P."/>
            <person name="Patkova L."/>
            <person name="Nedelnik J."/>
            <person name="Repkova J."/>
        </authorList>
    </citation>
    <scope>NUCLEOTIDE SEQUENCE [LARGE SCALE GENOMIC DNA]</scope>
    <source>
        <strain evidence="2">cv. Tatra</strain>
        <tissue evidence="1">Young leaves</tissue>
    </source>
</reference>
<name>A0A2K3PAQ3_TRIPR</name>
<evidence type="ECO:0000313" key="1">
    <source>
        <dbReference type="EMBL" id="PNY12324.1"/>
    </source>
</evidence>
<dbReference type="Proteomes" id="UP000236291">
    <property type="component" value="Unassembled WGS sequence"/>
</dbReference>
<evidence type="ECO:0000313" key="2">
    <source>
        <dbReference type="Proteomes" id="UP000236291"/>
    </source>
</evidence>
<proteinExistence type="predicted"/>
<protein>
    <submittedName>
        <fullName evidence="1">Uncharacterized protein</fullName>
    </submittedName>
</protein>
<reference evidence="1 2" key="1">
    <citation type="journal article" date="2014" name="Am. J. Bot.">
        <title>Genome assembly and annotation for red clover (Trifolium pratense; Fabaceae).</title>
        <authorList>
            <person name="Istvanek J."/>
            <person name="Jaros M."/>
            <person name="Krenek A."/>
            <person name="Repkova J."/>
        </authorList>
    </citation>
    <scope>NUCLEOTIDE SEQUENCE [LARGE SCALE GENOMIC DNA]</scope>
    <source>
        <strain evidence="2">cv. Tatra</strain>
        <tissue evidence="1">Young leaves</tissue>
    </source>
</reference>
<dbReference type="AlphaFoldDB" id="A0A2K3PAQ3"/>
<sequence>MWDFKQTPTTQTTYSTILNCKTSFPYSVELRLSIIQKDNEEIKVQLAKQDITLKEHSEAIRAQTQTTAEMKEILAKILDKLSSESSQP</sequence>
<accession>A0A2K3PAQ3</accession>
<organism evidence="1 2">
    <name type="scientific">Trifolium pratense</name>
    <name type="common">Red clover</name>
    <dbReference type="NCBI Taxonomy" id="57577"/>
    <lineage>
        <taxon>Eukaryota</taxon>
        <taxon>Viridiplantae</taxon>
        <taxon>Streptophyta</taxon>
        <taxon>Embryophyta</taxon>
        <taxon>Tracheophyta</taxon>
        <taxon>Spermatophyta</taxon>
        <taxon>Magnoliopsida</taxon>
        <taxon>eudicotyledons</taxon>
        <taxon>Gunneridae</taxon>
        <taxon>Pentapetalae</taxon>
        <taxon>rosids</taxon>
        <taxon>fabids</taxon>
        <taxon>Fabales</taxon>
        <taxon>Fabaceae</taxon>
        <taxon>Papilionoideae</taxon>
        <taxon>50 kb inversion clade</taxon>
        <taxon>NPAAA clade</taxon>
        <taxon>Hologalegina</taxon>
        <taxon>IRL clade</taxon>
        <taxon>Trifolieae</taxon>
        <taxon>Trifolium</taxon>
    </lineage>
</organism>
<dbReference type="EMBL" id="ASHM01005195">
    <property type="protein sequence ID" value="PNY12324.1"/>
    <property type="molecule type" value="Genomic_DNA"/>
</dbReference>
<comment type="caution">
    <text evidence="1">The sequence shown here is derived from an EMBL/GenBank/DDBJ whole genome shotgun (WGS) entry which is preliminary data.</text>
</comment>
<gene>
    <name evidence="1" type="ORF">L195_g008953</name>
</gene>